<dbReference type="EMBL" id="FPAJ01000004">
    <property type="protein sequence ID" value="SFS98745.1"/>
    <property type="molecule type" value="Genomic_DNA"/>
</dbReference>
<evidence type="ECO:0000256" key="6">
    <source>
        <dbReference type="ARBA" id="ARBA00022692"/>
    </source>
</evidence>
<keyword evidence="9" id="KW-0472">Membrane</keyword>
<dbReference type="InterPro" id="IPR037682">
    <property type="entry name" value="TonB_C"/>
</dbReference>
<dbReference type="STRING" id="394264.SAMN04488040_2620"/>
<dbReference type="Gene3D" id="3.30.1150.10">
    <property type="match status" value="1"/>
</dbReference>
<evidence type="ECO:0000256" key="7">
    <source>
        <dbReference type="ARBA" id="ARBA00022927"/>
    </source>
</evidence>
<protein>
    <submittedName>
        <fullName evidence="12">Protein TonB</fullName>
    </submittedName>
</protein>
<dbReference type="NCBIfam" id="TIGR01352">
    <property type="entry name" value="tonB_Cterm"/>
    <property type="match status" value="1"/>
</dbReference>
<feature type="compositionally biased region" description="Basic residues" evidence="10">
    <location>
        <begin position="132"/>
        <end position="144"/>
    </location>
</feature>
<dbReference type="RefSeq" id="WP_093916808.1">
    <property type="nucleotide sequence ID" value="NZ_FPAJ01000004.1"/>
</dbReference>
<evidence type="ECO:0000256" key="2">
    <source>
        <dbReference type="ARBA" id="ARBA00006555"/>
    </source>
</evidence>
<dbReference type="Pfam" id="PF03544">
    <property type="entry name" value="TonB_C"/>
    <property type="match status" value="1"/>
</dbReference>
<evidence type="ECO:0000256" key="8">
    <source>
        <dbReference type="ARBA" id="ARBA00022989"/>
    </source>
</evidence>
<dbReference type="AlphaFoldDB" id="A0A1I6UBE7"/>
<dbReference type="GO" id="GO:0055085">
    <property type="term" value="P:transmembrane transport"/>
    <property type="evidence" value="ECO:0007669"/>
    <property type="project" value="InterPro"/>
</dbReference>
<reference evidence="13" key="1">
    <citation type="submission" date="2016-10" db="EMBL/GenBank/DDBJ databases">
        <authorList>
            <person name="Varghese N."/>
            <person name="Submissions S."/>
        </authorList>
    </citation>
    <scope>NUCLEOTIDE SEQUENCE [LARGE SCALE GENOMIC DNA]</scope>
    <source>
        <strain evidence="13">DSM 23422</strain>
    </source>
</reference>
<feature type="compositionally biased region" description="Pro residues" evidence="10">
    <location>
        <begin position="116"/>
        <end position="125"/>
    </location>
</feature>
<keyword evidence="8" id="KW-1133">Transmembrane helix</keyword>
<evidence type="ECO:0000313" key="12">
    <source>
        <dbReference type="EMBL" id="SFS98745.1"/>
    </source>
</evidence>
<proteinExistence type="inferred from homology"/>
<keyword evidence="6" id="KW-0812">Transmembrane</keyword>
<evidence type="ECO:0000256" key="5">
    <source>
        <dbReference type="ARBA" id="ARBA00022519"/>
    </source>
</evidence>
<keyword evidence="13" id="KW-1185">Reference proteome</keyword>
<dbReference type="InterPro" id="IPR051045">
    <property type="entry name" value="TonB-dependent_transducer"/>
</dbReference>
<evidence type="ECO:0000256" key="3">
    <source>
        <dbReference type="ARBA" id="ARBA00022448"/>
    </source>
</evidence>
<evidence type="ECO:0000256" key="10">
    <source>
        <dbReference type="SAM" id="MobiDB-lite"/>
    </source>
</evidence>
<feature type="compositionally biased region" description="Polar residues" evidence="10">
    <location>
        <begin position="177"/>
        <end position="187"/>
    </location>
</feature>
<name>A0A1I6UBE7_9RHOB</name>
<dbReference type="Proteomes" id="UP000199239">
    <property type="component" value="Unassembled WGS sequence"/>
</dbReference>
<evidence type="ECO:0000259" key="11">
    <source>
        <dbReference type="PROSITE" id="PS52015"/>
    </source>
</evidence>
<evidence type="ECO:0000313" key="13">
    <source>
        <dbReference type="Proteomes" id="UP000199239"/>
    </source>
</evidence>
<comment type="similarity">
    <text evidence="2">Belongs to the TonB family.</text>
</comment>
<keyword evidence="4" id="KW-1003">Cell membrane</keyword>
<feature type="region of interest" description="Disordered" evidence="10">
    <location>
        <begin position="112"/>
        <end position="189"/>
    </location>
</feature>
<dbReference type="InterPro" id="IPR006260">
    <property type="entry name" value="TonB/TolA_C"/>
</dbReference>
<feature type="compositionally biased region" description="Low complexity" evidence="10">
    <location>
        <begin position="147"/>
        <end position="167"/>
    </location>
</feature>
<dbReference type="PANTHER" id="PTHR33446">
    <property type="entry name" value="PROTEIN TONB-RELATED"/>
    <property type="match status" value="1"/>
</dbReference>
<dbReference type="PROSITE" id="PS52015">
    <property type="entry name" value="TONB_CTD"/>
    <property type="match status" value="1"/>
</dbReference>
<keyword evidence="7" id="KW-0653">Protein transport</keyword>
<keyword evidence="5" id="KW-0997">Cell inner membrane</keyword>
<dbReference type="GO" id="GO:0015031">
    <property type="term" value="P:protein transport"/>
    <property type="evidence" value="ECO:0007669"/>
    <property type="project" value="UniProtKB-KW"/>
</dbReference>
<organism evidence="12 13">
    <name type="scientific">Sulfitobacter marinus</name>
    <dbReference type="NCBI Taxonomy" id="394264"/>
    <lineage>
        <taxon>Bacteria</taxon>
        <taxon>Pseudomonadati</taxon>
        <taxon>Pseudomonadota</taxon>
        <taxon>Alphaproteobacteria</taxon>
        <taxon>Rhodobacterales</taxon>
        <taxon>Roseobacteraceae</taxon>
        <taxon>Sulfitobacter</taxon>
    </lineage>
</organism>
<gene>
    <name evidence="12" type="ORF">SAMN04488040_2620</name>
</gene>
<dbReference type="SUPFAM" id="SSF74653">
    <property type="entry name" value="TolA/TonB C-terminal domain"/>
    <property type="match status" value="1"/>
</dbReference>
<evidence type="ECO:0000256" key="1">
    <source>
        <dbReference type="ARBA" id="ARBA00004383"/>
    </source>
</evidence>
<sequence>MIRVVINSALFLLIAFGLHVAAFWAKPSDGASASAGAGGSELMTLVAAPESYGDLIKAWETPPDIAEASVELTAPEPVLADLVAPDLEATAATPIALPQMLQSPSVLDDVPVVQVAPPPPTPPVHPLSKIKPPQRPKPPVKKPAKPAPVKKQPAQATSTPSKAATAAGTGGTSNAGNRQTSAHSNLSKSEKQSLVAAWGASIRAKIDRAKRRPRGGKTGVVTVVVSVSHNGALVNVGVSRSSGQPALDAAAVAGVKRARRFSKAPKQLAKTNYTFRLKIEFTSS</sequence>
<comment type="subcellular location">
    <subcellularLocation>
        <location evidence="1">Cell inner membrane</location>
        <topology evidence="1">Single-pass membrane protein</topology>
        <orientation evidence="1">Periplasmic side</orientation>
    </subcellularLocation>
</comment>
<keyword evidence="3" id="KW-0813">Transport</keyword>
<evidence type="ECO:0000256" key="4">
    <source>
        <dbReference type="ARBA" id="ARBA00022475"/>
    </source>
</evidence>
<dbReference type="GO" id="GO:0005886">
    <property type="term" value="C:plasma membrane"/>
    <property type="evidence" value="ECO:0007669"/>
    <property type="project" value="UniProtKB-SubCell"/>
</dbReference>
<evidence type="ECO:0000256" key="9">
    <source>
        <dbReference type="ARBA" id="ARBA00023136"/>
    </source>
</evidence>
<feature type="domain" description="TonB C-terminal" evidence="11">
    <location>
        <begin position="193"/>
        <end position="284"/>
    </location>
</feature>
<accession>A0A1I6UBE7</accession>
<dbReference type="OrthoDB" id="7722272at2"/>